<dbReference type="Gene3D" id="3.90.76.10">
    <property type="entry name" value="Dipeptide-binding Protein, Domain 1"/>
    <property type="match status" value="1"/>
</dbReference>
<feature type="signal peptide" evidence="4">
    <location>
        <begin position="1"/>
        <end position="22"/>
    </location>
</feature>
<dbReference type="SUPFAM" id="SSF53850">
    <property type="entry name" value="Periplasmic binding protein-like II"/>
    <property type="match status" value="1"/>
</dbReference>
<evidence type="ECO:0000313" key="7">
    <source>
        <dbReference type="Proteomes" id="UP000186795"/>
    </source>
</evidence>
<evidence type="ECO:0000256" key="2">
    <source>
        <dbReference type="ARBA" id="ARBA00022448"/>
    </source>
</evidence>
<dbReference type="Proteomes" id="UP000186795">
    <property type="component" value="Unassembled WGS sequence"/>
</dbReference>
<dbReference type="PIRSF" id="PIRSF002741">
    <property type="entry name" value="MppA"/>
    <property type="match status" value="1"/>
</dbReference>
<evidence type="ECO:0000256" key="4">
    <source>
        <dbReference type="SAM" id="SignalP"/>
    </source>
</evidence>
<keyword evidence="7" id="KW-1185">Reference proteome</keyword>
<protein>
    <submittedName>
        <fullName evidence="6">Peptide/nickel transport system substrate-binding protein</fullName>
    </submittedName>
</protein>
<evidence type="ECO:0000256" key="3">
    <source>
        <dbReference type="ARBA" id="ARBA00022729"/>
    </source>
</evidence>
<dbReference type="EMBL" id="FTOD01000004">
    <property type="protein sequence ID" value="SIS73855.1"/>
    <property type="molecule type" value="Genomic_DNA"/>
</dbReference>
<dbReference type="PROSITE" id="PS51257">
    <property type="entry name" value="PROKAR_LIPOPROTEIN"/>
    <property type="match status" value="1"/>
</dbReference>
<dbReference type="OrthoDB" id="9796817at2"/>
<accession>A0A1N7LJ36</accession>
<dbReference type="GO" id="GO:0043190">
    <property type="term" value="C:ATP-binding cassette (ABC) transporter complex"/>
    <property type="evidence" value="ECO:0007669"/>
    <property type="project" value="InterPro"/>
</dbReference>
<dbReference type="Gene3D" id="3.40.190.10">
    <property type="entry name" value="Periplasmic binding protein-like II"/>
    <property type="match status" value="1"/>
</dbReference>
<dbReference type="PANTHER" id="PTHR30290:SF9">
    <property type="entry name" value="OLIGOPEPTIDE-BINDING PROTEIN APPA"/>
    <property type="match status" value="1"/>
</dbReference>
<dbReference type="GO" id="GO:0015833">
    <property type="term" value="P:peptide transport"/>
    <property type="evidence" value="ECO:0007669"/>
    <property type="project" value="TreeGrafter"/>
</dbReference>
<dbReference type="GO" id="GO:1904680">
    <property type="term" value="F:peptide transmembrane transporter activity"/>
    <property type="evidence" value="ECO:0007669"/>
    <property type="project" value="TreeGrafter"/>
</dbReference>
<dbReference type="GO" id="GO:0042597">
    <property type="term" value="C:periplasmic space"/>
    <property type="evidence" value="ECO:0007669"/>
    <property type="project" value="UniProtKB-ARBA"/>
</dbReference>
<dbReference type="InterPro" id="IPR000914">
    <property type="entry name" value="SBP_5_dom"/>
</dbReference>
<dbReference type="CDD" id="cd08493">
    <property type="entry name" value="PBP2_DppA_like"/>
    <property type="match status" value="1"/>
</dbReference>
<dbReference type="InterPro" id="IPR030678">
    <property type="entry name" value="Peptide/Ni-bd"/>
</dbReference>
<dbReference type="AlphaFoldDB" id="A0A1N7LJ36"/>
<keyword evidence="2" id="KW-0813">Transport</keyword>
<dbReference type="RefSeq" id="WP_009711606.1">
    <property type="nucleotide sequence ID" value="NZ_CP048103.1"/>
</dbReference>
<dbReference type="Gene3D" id="3.10.105.10">
    <property type="entry name" value="Dipeptide-binding Protein, Domain 3"/>
    <property type="match status" value="1"/>
</dbReference>
<evidence type="ECO:0000259" key="5">
    <source>
        <dbReference type="Pfam" id="PF00496"/>
    </source>
</evidence>
<organism evidence="6 7">
    <name type="scientific">Kroppenstedtia eburnea</name>
    <dbReference type="NCBI Taxonomy" id="714067"/>
    <lineage>
        <taxon>Bacteria</taxon>
        <taxon>Bacillati</taxon>
        <taxon>Bacillota</taxon>
        <taxon>Bacilli</taxon>
        <taxon>Bacillales</taxon>
        <taxon>Thermoactinomycetaceae</taxon>
        <taxon>Kroppenstedtia</taxon>
    </lineage>
</organism>
<dbReference type="Pfam" id="PF00496">
    <property type="entry name" value="SBP_bac_5"/>
    <property type="match status" value="1"/>
</dbReference>
<gene>
    <name evidence="6" type="ORF">SAMN05421790_104203</name>
</gene>
<feature type="chain" id="PRO_5039003278" evidence="4">
    <location>
        <begin position="23"/>
        <end position="535"/>
    </location>
</feature>
<feature type="domain" description="Solute-binding protein family 5" evidence="5">
    <location>
        <begin position="77"/>
        <end position="450"/>
    </location>
</feature>
<dbReference type="InterPro" id="IPR039424">
    <property type="entry name" value="SBP_5"/>
</dbReference>
<evidence type="ECO:0000313" key="6">
    <source>
        <dbReference type="EMBL" id="SIS73855.1"/>
    </source>
</evidence>
<evidence type="ECO:0000256" key="1">
    <source>
        <dbReference type="ARBA" id="ARBA00005695"/>
    </source>
</evidence>
<name>A0A1N7LJ36_9BACL</name>
<dbReference type="PANTHER" id="PTHR30290">
    <property type="entry name" value="PERIPLASMIC BINDING COMPONENT OF ABC TRANSPORTER"/>
    <property type="match status" value="1"/>
</dbReference>
<proteinExistence type="inferred from homology"/>
<sequence length="535" mass="60471">MKMRKSLLLAVGFALILSTVLAGCGGNKSADQGKTLIYGRGADSNKLDPSLVTDGESLRVTENVLETLVDYKKDSMEVTKGLAEKWETSKDGKTWTFHLHKGVKFHDGTDFNAEAVVFNFERWMNREMLPTKKDDYIYYGSMFGGFKKDKGHVIDSVKAVDEHTVEFKLKEPQGPFLQNLAMSPFGIASPEAVKKDPAEFAKHPVGTGPFKFESWKKGDTISLVKNEDYWQKGLPKLDKIIFKSIPDNSARLTALQSGDIDVMDGLNPDDAKRVESDDKLQLYKRPPNNVGYLAFNMEKKPFDNQKVRQAIYHAVNKESLIKSFYAGLAEPAKNPIPPSLWGYNDDIQDYEYDLKKAKKLLKEAGFEKGFEVKFWAMPEPRPYIPDGKKIAEYIQADLSKIGIKSKIVSPEWTTYLEETQHGKHEMALLGWTGDNGDPDNFLYVLLDKDNTRIPAQNSAFYKSDELHNVLIKAQRETDQAEREKLYKKAQEIIHKDVPWVPLVYAQPPLAGQSYVKGYSPHPKGSESLAELDIQK</sequence>
<comment type="similarity">
    <text evidence="1">Belongs to the bacterial solute-binding protein 5 family.</text>
</comment>
<reference evidence="7" key="1">
    <citation type="submission" date="2017-01" db="EMBL/GenBank/DDBJ databases">
        <authorList>
            <person name="Varghese N."/>
            <person name="Submissions S."/>
        </authorList>
    </citation>
    <scope>NUCLEOTIDE SEQUENCE [LARGE SCALE GENOMIC DNA]</scope>
    <source>
        <strain evidence="7">DSM 45196</strain>
    </source>
</reference>
<keyword evidence="3 4" id="KW-0732">Signal</keyword>